<organism evidence="2 3">
    <name type="scientific">Ectocarpus siliculosus</name>
    <name type="common">Brown alga</name>
    <name type="synonym">Conferva siliculosa</name>
    <dbReference type="NCBI Taxonomy" id="2880"/>
    <lineage>
        <taxon>Eukaryota</taxon>
        <taxon>Sar</taxon>
        <taxon>Stramenopiles</taxon>
        <taxon>Ochrophyta</taxon>
        <taxon>PX clade</taxon>
        <taxon>Phaeophyceae</taxon>
        <taxon>Ectocarpales</taxon>
        <taxon>Ectocarpaceae</taxon>
        <taxon>Ectocarpus</taxon>
    </lineage>
</organism>
<feature type="region of interest" description="Disordered" evidence="1">
    <location>
        <begin position="22"/>
        <end position="51"/>
    </location>
</feature>
<dbReference type="InParanoid" id="D7FXZ2"/>
<name>D7FXZ2_ECTSI</name>
<accession>D7FXZ2</accession>
<dbReference type="AlphaFoldDB" id="D7FXZ2"/>
<keyword evidence="3" id="KW-1185">Reference proteome</keyword>
<feature type="compositionally biased region" description="Basic and acidic residues" evidence="1">
    <location>
        <begin position="22"/>
        <end position="39"/>
    </location>
</feature>
<dbReference type="EMBL" id="FN649760">
    <property type="protein sequence ID" value="CBJ32405.1"/>
    <property type="molecule type" value="Genomic_DNA"/>
</dbReference>
<gene>
    <name evidence="2" type="ORF">Esi_0336_0027</name>
</gene>
<evidence type="ECO:0000313" key="3">
    <source>
        <dbReference type="Proteomes" id="UP000002630"/>
    </source>
</evidence>
<evidence type="ECO:0000256" key="1">
    <source>
        <dbReference type="SAM" id="MobiDB-lite"/>
    </source>
</evidence>
<sequence length="208" mass="22760">MTMENRASQARYNKLVQKADVKELTRSHDAAKARADAVRVQRNKANATKREAEKLAAAANVEASKQRELRLGAAQAAAAEHESRVRTEKKLEKERQQVQRLTEKLSVLALEKRKLDAKYRQTVKDAGLHAPAGGGGGGGGGAATSPALSLRKQVIRDSMARGQRKRELASMAALVNANAILRKQGKRQKERITVLREEAKSALRPSPQ</sequence>
<protein>
    <submittedName>
        <fullName evidence="2">Uncharacterized protein</fullName>
    </submittedName>
</protein>
<proteinExistence type="predicted"/>
<evidence type="ECO:0000313" key="2">
    <source>
        <dbReference type="EMBL" id="CBJ32405.1"/>
    </source>
</evidence>
<reference evidence="2 3" key="1">
    <citation type="journal article" date="2010" name="Nature">
        <title>The Ectocarpus genome and the independent evolution of multicellularity in brown algae.</title>
        <authorList>
            <person name="Cock J.M."/>
            <person name="Sterck L."/>
            <person name="Rouze P."/>
            <person name="Scornet D."/>
            <person name="Allen A.E."/>
            <person name="Amoutzias G."/>
            <person name="Anthouard V."/>
            <person name="Artiguenave F."/>
            <person name="Aury J.M."/>
            <person name="Badger J.H."/>
            <person name="Beszteri B."/>
            <person name="Billiau K."/>
            <person name="Bonnet E."/>
            <person name="Bothwell J.H."/>
            <person name="Bowler C."/>
            <person name="Boyen C."/>
            <person name="Brownlee C."/>
            <person name="Carrano C.J."/>
            <person name="Charrier B."/>
            <person name="Cho G.Y."/>
            <person name="Coelho S.M."/>
            <person name="Collen J."/>
            <person name="Corre E."/>
            <person name="Da Silva C."/>
            <person name="Delage L."/>
            <person name="Delaroque N."/>
            <person name="Dittami S.M."/>
            <person name="Doulbeau S."/>
            <person name="Elias M."/>
            <person name="Farnham G."/>
            <person name="Gachon C.M."/>
            <person name="Gschloessl B."/>
            <person name="Heesch S."/>
            <person name="Jabbari K."/>
            <person name="Jubin C."/>
            <person name="Kawai H."/>
            <person name="Kimura K."/>
            <person name="Kloareg B."/>
            <person name="Kupper F.C."/>
            <person name="Lang D."/>
            <person name="Le Bail A."/>
            <person name="Leblanc C."/>
            <person name="Lerouge P."/>
            <person name="Lohr M."/>
            <person name="Lopez P.J."/>
            <person name="Martens C."/>
            <person name="Maumus F."/>
            <person name="Michel G."/>
            <person name="Miranda-Saavedra D."/>
            <person name="Morales J."/>
            <person name="Moreau H."/>
            <person name="Motomura T."/>
            <person name="Nagasato C."/>
            <person name="Napoli C.A."/>
            <person name="Nelson D.R."/>
            <person name="Nyvall-Collen P."/>
            <person name="Peters A.F."/>
            <person name="Pommier C."/>
            <person name="Potin P."/>
            <person name="Poulain J."/>
            <person name="Quesneville H."/>
            <person name="Read B."/>
            <person name="Rensing S.A."/>
            <person name="Ritter A."/>
            <person name="Rousvoal S."/>
            <person name="Samanta M."/>
            <person name="Samson G."/>
            <person name="Schroeder D.C."/>
            <person name="Segurens B."/>
            <person name="Strittmatter M."/>
            <person name="Tonon T."/>
            <person name="Tregear J.W."/>
            <person name="Valentin K."/>
            <person name="von Dassow P."/>
            <person name="Yamagishi T."/>
            <person name="Van de Peer Y."/>
            <person name="Wincker P."/>
        </authorList>
    </citation>
    <scope>NUCLEOTIDE SEQUENCE [LARGE SCALE GENOMIC DNA]</scope>
    <source>
        <strain evidence="3">Ec32 / CCAP1310/4</strain>
    </source>
</reference>
<dbReference type="Proteomes" id="UP000002630">
    <property type="component" value="Unassembled WGS sequence"/>
</dbReference>